<comment type="caution">
    <text evidence="10">The sequence shown here is derived from an EMBL/GenBank/DDBJ whole genome shotgun (WGS) entry which is preliminary data.</text>
</comment>
<dbReference type="Proteomes" id="UP001165363">
    <property type="component" value="Unassembled WGS sequence"/>
</dbReference>
<reference evidence="10" key="1">
    <citation type="submission" date="2022-05" db="EMBL/GenBank/DDBJ databases">
        <authorList>
            <person name="Jo J.-H."/>
            <person name="Im W.-T."/>
        </authorList>
    </citation>
    <scope>NUCLEOTIDE SEQUENCE</scope>
    <source>
        <strain evidence="10">SE158</strain>
    </source>
</reference>
<feature type="region of interest" description="Disordered" evidence="7">
    <location>
        <begin position="661"/>
        <end position="686"/>
    </location>
</feature>
<evidence type="ECO:0000256" key="6">
    <source>
        <dbReference type="ARBA" id="ARBA00022840"/>
    </source>
</evidence>
<dbReference type="SUPFAM" id="SSF55874">
    <property type="entry name" value="ATPase domain of HSP90 chaperone/DNA topoisomerase II/histidine kinase"/>
    <property type="match status" value="1"/>
</dbReference>
<dbReference type="Pfam" id="PF01590">
    <property type="entry name" value="GAF"/>
    <property type="match status" value="1"/>
</dbReference>
<dbReference type="Gene3D" id="3.30.450.40">
    <property type="match status" value="1"/>
</dbReference>
<feature type="transmembrane region" description="Helical" evidence="8">
    <location>
        <begin position="189"/>
        <end position="206"/>
    </location>
</feature>
<accession>A0ABT0RP67</accession>
<dbReference type="SUPFAM" id="SSF55781">
    <property type="entry name" value="GAF domain-like"/>
    <property type="match status" value="1"/>
</dbReference>
<feature type="transmembrane region" description="Helical" evidence="8">
    <location>
        <begin position="218"/>
        <end position="244"/>
    </location>
</feature>
<protein>
    <recommendedName>
        <fullName evidence="2">histidine kinase</fullName>
        <ecNumber evidence="2">2.7.13.3</ecNumber>
    </recommendedName>
</protein>
<feature type="transmembrane region" description="Helical" evidence="8">
    <location>
        <begin position="89"/>
        <end position="106"/>
    </location>
</feature>
<dbReference type="InterPro" id="IPR004358">
    <property type="entry name" value="Sig_transdc_His_kin-like_C"/>
</dbReference>
<name>A0ABT0RP67_9SPHN</name>
<evidence type="ECO:0000256" key="1">
    <source>
        <dbReference type="ARBA" id="ARBA00000085"/>
    </source>
</evidence>
<evidence type="ECO:0000256" key="5">
    <source>
        <dbReference type="ARBA" id="ARBA00022777"/>
    </source>
</evidence>
<keyword evidence="11" id="KW-1185">Reference proteome</keyword>
<feature type="transmembrane region" description="Helical" evidence="8">
    <location>
        <begin position="6"/>
        <end position="23"/>
    </location>
</feature>
<evidence type="ECO:0000256" key="2">
    <source>
        <dbReference type="ARBA" id="ARBA00012438"/>
    </source>
</evidence>
<sequence>MTLTNFWSHAMAAALFLSLIMWRVKIGVRHPAQRLMLAGFALTACWAWLTAIAPASQIPALAETVRNLIWVSVLYRLSSGADGERQHGVRWVYGAIGAVLGMQLVADMMPILLGADAGASVVETATILRITAAAGSLVLVHNVYGQAAPESRAAIGMAMLALVVTWGYDLNLYTLLYLDPQSGRGLLDWRGAVIAMTAPLFALGAGQQDGWKMRLSRAATFQSLSLLAICGYFAVMTILATALRGTGWDWSRALLVLSISAMTLAAMVLLPSPKARAWAKVKLAKHLFEHRYDYRAEWLRFADTVGRSGPQAPPIGERLVKAFADIVDAPGGLLLTIDENGAITEASEWNWQGRPFTPDPQDAARWRELEARPMILDIDAMRDGTSEGGMGLPLPEWLTKDKTAWAGVPLVHNERLVGLVLLAAPGYRRPLDWEDFDLLKTAGRQAASSLAEAHGQQALSQAQRFDEFNRRFAFILHDVKNLVSQLSLVARNAERHADNPEFRADMVATLQSSVGKMNDLLERLAPKAGSRPVNPEAQPLKPILEAAILASNRGREVRLRGNQGLWAIADAEALEQAISHLLRNALDASAEYQPVMIDALADGSETAISVIDEGKGMTPDFVRDQLFQPFASTKDGGFGVGAFEARTLVAAMGGRLTVQSRPGKGSRFTIHLPAPEPVQEPKRKRA</sequence>
<feature type="transmembrane region" description="Helical" evidence="8">
    <location>
        <begin position="35"/>
        <end position="52"/>
    </location>
</feature>
<dbReference type="PANTHER" id="PTHR44936">
    <property type="entry name" value="SENSOR PROTEIN CREC"/>
    <property type="match status" value="1"/>
</dbReference>
<feature type="transmembrane region" description="Helical" evidence="8">
    <location>
        <begin position="126"/>
        <end position="144"/>
    </location>
</feature>
<dbReference type="EMBL" id="JAMGBD010000002">
    <property type="protein sequence ID" value="MCL6684428.1"/>
    <property type="molecule type" value="Genomic_DNA"/>
</dbReference>
<dbReference type="InterPro" id="IPR036890">
    <property type="entry name" value="HATPase_C_sf"/>
</dbReference>
<organism evidence="10 11">
    <name type="scientific">Sphingomonas alba</name>
    <dbReference type="NCBI Taxonomy" id="2908208"/>
    <lineage>
        <taxon>Bacteria</taxon>
        <taxon>Pseudomonadati</taxon>
        <taxon>Pseudomonadota</taxon>
        <taxon>Alphaproteobacteria</taxon>
        <taxon>Sphingomonadales</taxon>
        <taxon>Sphingomonadaceae</taxon>
        <taxon>Sphingomonas</taxon>
    </lineage>
</organism>
<proteinExistence type="predicted"/>
<dbReference type="InterPro" id="IPR005467">
    <property type="entry name" value="His_kinase_dom"/>
</dbReference>
<evidence type="ECO:0000313" key="11">
    <source>
        <dbReference type="Proteomes" id="UP001165363"/>
    </source>
</evidence>
<keyword evidence="8" id="KW-0812">Transmembrane</keyword>
<feature type="transmembrane region" description="Helical" evidence="8">
    <location>
        <begin position="250"/>
        <end position="270"/>
    </location>
</feature>
<dbReference type="EC" id="2.7.13.3" evidence="2"/>
<keyword evidence="8" id="KW-0472">Membrane</keyword>
<dbReference type="NCBIfam" id="TIGR02916">
    <property type="entry name" value="PEP_his_kin"/>
    <property type="match status" value="1"/>
</dbReference>
<dbReference type="InterPro" id="IPR003594">
    <property type="entry name" value="HATPase_dom"/>
</dbReference>
<keyword evidence="6" id="KW-0067">ATP-binding</keyword>
<evidence type="ECO:0000256" key="7">
    <source>
        <dbReference type="SAM" id="MobiDB-lite"/>
    </source>
</evidence>
<evidence type="ECO:0000259" key="9">
    <source>
        <dbReference type="PROSITE" id="PS50109"/>
    </source>
</evidence>
<dbReference type="InterPro" id="IPR050980">
    <property type="entry name" value="2C_sensor_his_kinase"/>
</dbReference>
<dbReference type="PANTHER" id="PTHR44936:SF10">
    <property type="entry name" value="SENSOR PROTEIN RSTB"/>
    <property type="match status" value="1"/>
</dbReference>
<keyword evidence="5 10" id="KW-0418">Kinase</keyword>
<dbReference type="InterPro" id="IPR014265">
    <property type="entry name" value="XrtA/PrsK"/>
</dbReference>
<gene>
    <name evidence="10" type="primary">prsK</name>
    <name evidence="10" type="ORF">LZ536_11040</name>
</gene>
<dbReference type="InterPro" id="IPR029016">
    <property type="entry name" value="GAF-like_dom_sf"/>
</dbReference>
<keyword evidence="3 10" id="KW-0808">Transferase</keyword>
<dbReference type="RefSeq" id="WP_249848839.1">
    <property type="nucleotide sequence ID" value="NZ_JAMGBD010000002.1"/>
</dbReference>
<dbReference type="GO" id="GO:0004673">
    <property type="term" value="F:protein histidine kinase activity"/>
    <property type="evidence" value="ECO:0007669"/>
    <property type="project" value="UniProtKB-EC"/>
</dbReference>
<feature type="domain" description="Histidine kinase" evidence="9">
    <location>
        <begin position="474"/>
        <end position="676"/>
    </location>
</feature>
<dbReference type="PROSITE" id="PS50109">
    <property type="entry name" value="HIS_KIN"/>
    <property type="match status" value="1"/>
</dbReference>
<keyword evidence="4" id="KW-0547">Nucleotide-binding</keyword>
<dbReference type="Pfam" id="PF02518">
    <property type="entry name" value="HATPase_c"/>
    <property type="match status" value="1"/>
</dbReference>
<evidence type="ECO:0000256" key="3">
    <source>
        <dbReference type="ARBA" id="ARBA00022679"/>
    </source>
</evidence>
<comment type="catalytic activity">
    <reaction evidence="1">
        <text>ATP + protein L-histidine = ADP + protein N-phospho-L-histidine.</text>
        <dbReference type="EC" id="2.7.13.3"/>
    </reaction>
</comment>
<dbReference type="PRINTS" id="PR00344">
    <property type="entry name" value="BCTRLSENSOR"/>
</dbReference>
<dbReference type="Gene3D" id="3.30.565.10">
    <property type="entry name" value="Histidine kinase-like ATPase, C-terminal domain"/>
    <property type="match status" value="1"/>
</dbReference>
<dbReference type="SMART" id="SM00387">
    <property type="entry name" value="HATPase_c"/>
    <property type="match status" value="1"/>
</dbReference>
<evidence type="ECO:0000256" key="4">
    <source>
        <dbReference type="ARBA" id="ARBA00022741"/>
    </source>
</evidence>
<keyword evidence="8" id="KW-1133">Transmembrane helix</keyword>
<evidence type="ECO:0000313" key="10">
    <source>
        <dbReference type="EMBL" id="MCL6684428.1"/>
    </source>
</evidence>
<feature type="transmembrane region" description="Helical" evidence="8">
    <location>
        <begin position="156"/>
        <end position="177"/>
    </location>
</feature>
<dbReference type="InterPro" id="IPR003018">
    <property type="entry name" value="GAF"/>
</dbReference>
<evidence type="ECO:0000256" key="8">
    <source>
        <dbReference type="SAM" id="Phobius"/>
    </source>
</evidence>